<dbReference type="GO" id="GO:0005524">
    <property type="term" value="F:ATP binding"/>
    <property type="evidence" value="ECO:0007669"/>
    <property type="project" value="InterPro"/>
</dbReference>
<organism evidence="6 7">
    <name type="scientific">Spiroplasma phoeniceum P40</name>
    <dbReference type="NCBI Taxonomy" id="1276259"/>
    <lineage>
        <taxon>Bacteria</taxon>
        <taxon>Bacillati</taxon>
        <taxon>Mycoplasmatota</taxon>
        <taxon>Mollicutes</taxon>
        <taxon>Entomoplasmatales</taxon>
        <taxon>Spiroplasmataceae</taxon>
        <taxon>Spiroplasma</taxon>
    </lineage>
</organism>
<reference evidence="7" key="1">
    <citation type="submission" date="2018-07" db="EMBL/GenBank/DDBJ databases">
        <title>Complete Genome Sequence of Spiroplasma phoeniceum.</title>
        <authorList>
            <person name="Davis R.E."/>
            <person name="Shao J.Y."/>
            <person name="Zhao Y."/>
            <person name="Silver A."/>
            <person name="Stump z."/>
            <person name="Gasparich G."/>
        </authorList>
    </citation>
    <scope>NUCLEOTIDE SEQUENCE [LARGE SCALE GENOMIC DNA]</scope>
    <source>
        <strain evidence="7">P40</strain>
    </source>
</reference>
<evidence type="ECO:0000313" key="6">
    <source>
        <dbReference type="EMBL" id="AXF95375.1"/>
    </source>
</evidence>
<dbReference type="NCBIfam" id="TIGR01494">
    <property type="entry name" value="ATPase_P-type"/>
    <property type="match status" value="1"/>
</dbReference>
<dbReference type="PANTHER" id="PTHR43520:SF8">
    <property type="entry name" value="P-TYPE CU(+) TRANSPORTER"/>
    <property type="match status" value="1"/>
</dbReference>
<dbReference type="RefSeq" id="WP_245938459.1">
    <property type="nucleotide sequence ID" value="NZ_CP031088.1"/>
</dbReference>
<dbReference type="GO" id="GO:0016020">
    <property type="term" value="C:membrane"/>
    <property type="evidence" value="ECO:0007669"/>
    <property type="project" value="UniProtKB-SubCell"/>
</dbReference>
<keyword evidence="4" id="KW-1133">Transmembrane helix</keyword>
<dbReference type="InterPro" id="IPR023299">
    <property type="entry name" value="ATPase_P-typ_cyto_dom_N"/>
</dbReference>
<dbReference type="Gene3D" id="3.40.50.1000">
    <property type="entry name" value="HAD superfamily/HAD-like"/>
    <property type="match status" value="1"/>
</dbReference>
<evidence type="ECO:0000256" key="5">
    <source>
        <dbReference type="ARBA" id="ARBA00023136"/>
    </source>
</evidence>
<dbReference type="Proteomes" id="UP000253689">
    <property type="component" value="Chromosome"/>
</dbReference>
<name>A0A345DMD7_9MOLU</name>
<protein>
    <submittedName>
        <fullName evidence="6">Copper transporter ATPase</fullName>
    </submittedName>
</protein>
<evidence type="ECO:0000256" key="1">
    <source>
        <dbReference type="ARBA" id="ARBA00004370"/>
    </source>
</evidence>
<dbReference type="GO" id="GO:0055070">
    <property type="term" value="P:copper ion homeostasis"/>
    <property type="evidence" value="ECO:0007669"/>
    <property type="project" value="TreeGrafter"/>
</dbReference>
<keyword evidence="2" id="KW-0812">Transmembrane</keyword>
<dbReference type="KEGG" id="sphh:SDAV_00381"/>
<dbReference type="InterPro" id="IPR018303">
    <property type="entry name" value="ATPase_P-typ_P_site"/>
</dbReference>
<comment type="subcellular location">
    <subcellularLocation>
        <location evidence="1">Membrane</location>
    </subcellularLocation>
</comment>
<dbReference type="PANTHER" id="PTHR43520">
    <property type="entry name" value="ATP7, ISOFORM B"/>
    <property type="match status" value="1"/>
</dbReference>
<dbReference type="GO" id="GO:0005507">
    <property type="term" value="F:copper ion binding"/>
    <property type="evidence" value="ECO:0007669"/>
    <property type="project" value="TreeGrafter"/>
</dbReference>
<sequence>MRLFIAIITFLCQYFIFHPYDITKAIDIAITVISCSCPLGLATPLAVAVGFGKSLKEGVIFNNTDAFEKITKIDAIAFDKTGTITNGQLTVHYLLGAKENIKYIYNLEKLSAHPIEKSIQHYFVNCQDEISFEQFQEQPGLGVSGVYQHQMYQLLSYQTAVAKGFQNQMKLAVQKITVINPILIALVINKTITNVIILTDTIRFYEQLAITKFTKKNIATHMISGNNEQTTKAIANEVGITSYYANVSPLTKATIVAEIQAAGNVIAYVGDGINDLVDLKQADFAIAMGQGSEVAIQNSDITIIKINTKFNLIQLFLSF</sequence>
<dbReference type="InterPro" id="IPR023214">
    <property type="entry name" value="HAD_sf"/>
</dbReference>
<dbReference type="PROSITE" id="PS00154">
    <property type="entry name" value="ATPASE_E1_E2"/>
    <property type="match status" value="1"/>
</dbReference>
<evidence type="ECO:0000256" key="2">
    <source>
        <dbReference type="ARBA" id="ARBA00022692"/>
    </source>
</evidence>
<keyword evidence="3" id="KW-1278">Translocase</keyword>
<accession>A0A345DMD7</accession>
<dbReference type="Pfam" id="PF00702">
    <property type="entry name" value="Hydrolase"/>
    <property type="match status" value="1"/>
</dbReference>
<dbReference type="AlphaFoldDB" id="A0A345DMD7"/>
<evidence type="ECO:0000313" key="7">
    <source>
        <dbReference type="Proteomes" id="UP000253689"/>
    </source>
</evidence>
<evidence type="ECO:0000256" key="4">
    <source>
        <dbReference type="ARBA" id="ARBA00022989"/>
    </source>
</evidence>
<keyword evidence="7" id="KW-1185">Reference proteome</keyword>
<dbReference type="PRINTS" id="PR00119">
    <property type="entry name" value="CATATPASE"/>
</dbReference>
<dbReference type="EMBL" id="CP031088">
    <property type="protein sequence ID" value="AXF95375.1"/>
    <property type="molecule type" value="Genomic_DNA"/>
</dbReference>
<dbReference type="InterPro" id="IPR001757">
    <property type="entry name" value="P_typ_ATPase"/>
</dbReference>
<dbReference type="GO" id="GO:0016887">
    <property type="term" value="F:ATP hydrolysis activity"/>
    <property type="evidence" value="ECO:0007669"/>
    <property type="project" value="InterPro"/>
</dbReference>
<dbReference type="GO" id="GO:0043682">
    <property type="term" value="F:P-type divalent copper transporter activity"/>
    <property type="evidence" value="ECO:0007669"/>
    <property type="project" value="TreeGrafter"/>
</dbReference>
<keyword evidence="5" id="KW-0472">Membrane</keyword>
<dbReference type="InterPro" id="IPR036412">
    <property type="entry name" value="HAD-like_sf"/>
</dbReference>
<proteinExistence type="predicted"/>
<dbReference type="SFLD" id="SFLDG00002">
    <property type="entry name" value="C1.7:_P-type_atpase_like"/>
    <property type="match status" value="1"/>
</dbReference>
<dbReference type="Gene3D" id="3.40.1110.10">
    <property type="entry name" value="Calcium-transporting ATPase, cytoplasmic domain N"/>
    <property type="match status" value="1"/>
</dbReference>
<dbReference type="SUPFAM" id="SSF56784">
    <property type="entry name" value="HAD-like"/>
    <property type="match status" value="1"/>
</dbReference>
<evidence type="ECO:0000256" key="3">
    <source>
        <dbReference type="ARBA" id="ARBA00022967"/>
    </source>
</evidence>
<dbReference type="SFLD" id="SFLDS00003">
    <property type="entry name" value="Haloacid_Dehalogenase"/>
    <property type="match status" value="1"/>
</dbReference>
<dbReference type="InterPro" id="IPR044492">
    <property type="entry name" value="P_typ_ATPase_HD_dom"/>
</dbReference>
<gene>
    <name evidence="6" type="ORF">SDAV_00381</name>
</gene>
<dbReference type="SFLD" id="SFLDF00027">
    <property type="entry name" value="p-type_atpase"/>
    <property type="match status" value="1"/>
</dbReference>